<evidence type="ECO:0000256" key="7">
    <source>
        <dbReference type="RuleBase" id="RU004417"/>
    </source>
</evidence>
<dbReference type="InterPro" id="IPR046346">
    <property type="entry name" value="Aminoacid_DH-like_N_sf"/>
</dbReference>
<dbReference type="Gene3D" id="3.40.50.720">
    <property type="entry name" value="NAD(P)-binding Rossmann-like Domain"/>
    <property type="match status" value="1"/>
</dbReference>
<evidence type="ECO:0000256" key="1">
    <source>
        <dbReference type="ARBA" id="ARBA00006382"/>
    </source>
</evidence>
<dbReference type="InterPro" id="IPR006097">
    <property type="entry name" value="Glu/Leu/Phe/Val/Trp_DH_dimer"/>
</dbReference>
<feature type="site" description="Important for catalysis" evidence="6">
    <location>
        <position position="144"/>
    </location>
</feature>
<comment type="similarity">
    <text evidence="1 3 7">Belongs to the Glu/Leu/Phe/Val dehydrogenases family.</text>
</comment>
<comment type="caution">
    <text evidence="9">The sequence shown here is derived from an EMBL/GenBank/DDBJ whole genome shotgun (WGS) entry which is preliminary data.</text>
</comment>
<dbReference type="InterPro" id="IPR014362">
    <property type="entry name" value="Glu_DH"/>
</dbReference>
<dbReference type="AlphaFoldDB" id="A0A928TUI9"/>
<name>A0A928TUI9_UNCKA</name>
<dbReference type="SUPFAM" id="SSF51735">
    <property type="entry name" value="NAD(P)-binding Rossmann-fold domains"/>
    <property type="match status" value="1"/>
</dbReference>
<dbReference type="EMBL" id="JABTTY010000001">
    <property type="protein sequence ID" value="MBE7525135.1"/>
    <property type="molecule type" value="Genomic_DNA"/>
</dbReference>
<dbReference type="InterPro" id="IPR036291">
    <property type="entry name" value="NAD(P)-bd_dom_sf"/>
</dbReference>
<evidence type="ECO:0000259" key="8">
    <source>
        <dbReference type="SMART" id="SM00839"/>
    </source>
</evidence>
<feature type="active site" description="Proton donor" evidence="4">
    <location>
        <position position="104"/>
    </location>
</feature>
<feature type="binding site" evidence="5">
    <location>
        <position position="92"/>
    </location>
    <ligand>
        <name>substrate</name>
    </ligand>
</feature>
<dbReference type="Pfam" id="PF02812">
    <property type="entry name" value="ELFV_dehydrog_N"/>
    <property type="match status" value="1"/>
</dbReference>
<organism evidence="9 10">
    <name type="scientific">candidate division WWE3 bacterium</name>
    <dbReference type="NCBI Taxonomy" id="2053526"/>
    <lineage>
        <taxon>Bacteria</taxon>
        <taxon>Katanobacteria</taxon>
    </lineage>
</organism>
<evidence type="ECO:0000256" key="2">
    <source>
        <dbReference type="ARBA" id="ARBA00023002"/>
    </source>
</evidence>
<dbReference type="SMART" id="SM00839">
    <property type="entry name" value="ELFV_dehydrog"/>
    <property type="match status" value="1"/>
</dbReference>
<evidence type="ECO:0000256" key="5">
    <source>
        <dbReference type="PIRSR" id="PIRSR000185-2"/>
    </source>
</evidence>
<reference evidence="9" key="1">
    <citation type="submission" date="2020-05" db="EMBL/GenBank/DDBJ databases">
        <title>High-Quality Genomes of Partial-Nitritation/Anammox System by Hierarchical Clustering Based Hybrid Assembly.</title>
        <authorList>
            <person name="Liu L."/>
            <person name="Wang Y."/>
            <person name="Che Y."/>
            <person name="Chen Y."/>
            <person name="Xia Y."/>
            <person name="Luo R."/>
            <person name="Cheng S.H."/>
            <person name="Zheng C."/>
            <person name="Zhang T."/>
        </authorList>
    </citation>
    <scope>NUCLEOTIDE SEQUENCE</scope>
    <source>
        <strain evidence="9">H1_PAT1</strain>
    </source>
</reference>
<feature type="binding site" evidence="5">
    <location>
        <position position="219"/>
    </location>
    <ligand>
        <name>NAD(+)</name>
        <dbReference type="ChEBI" id="CHEBI:57540"/>
    </ligand>
</feature>
<feature type="binding site" evidence="5">
    <location>
        <position position="68"/>
    </location>
    <ligand>
        <name>substrate</name>
    </ligand>
</feature>
<dbReference type="InterPro" id="IPR006096">
    <property type="entry name" value="Glu/Leu/Phe/Val/Trp_DH_C"/>
</dbReference>
<dbReference type="Proteomes" id="UP000710385">
    <property type="component" value="Unassembled WGS sequence"/>
</dbReference>
<evidence type="ECO:0000256" key="6">
    <source>
        <dbReference type="PIRSR" id="PIRSR000185-3"/>
    </source>
</evidence>
<dbReference type="SUPFAM" id="SSF53223">
    <property type="entry name" value="Aminoacid dehydrogenase-like, N-terminal domain"/>
    <property type="match status" value="1"/>
</dbReference>
<gene>
    <name evidence="9" type="ORF">HS096_01950</name>
</gene>
<keyword evidence="5" id="KW-0520">NAD</keyword>
<feature type="binding site" evidence="5">
    <location>
        <position position="188"/>
    </location>
    <ligand>
        <name>NAD(+)</name>
        <dbReference type="ChEBI" id="CHEBI:57540"/>
    </ligand>
</feature>
<protein>
    <recommendedName>
        <fullName evidence="3">Glutamate dehydrogenase</fullName>
    </recommendedName>
</protein>
<dbReference type="PANTHER" id="PTHR11606">
    <property type="entry name" value="GLUTAMATE DEHYDROGENASE"/>
    <property type="match status" value="1"/>
</dbReference>
<proteinExistence type="inferred from homology"/>
<keyword evidence="5" id="KW-0547">Nucleotide-binding</keyword>
<dbReference type="GO" id="GO:0004352">
    <property type="term" value="F:glutamate dehydrogenase (NAD+) activity"/>
    <property type="evidence" value="ECO:0007669"/>
    <property type="project" value="TreeGrafter"/>
</dbReference>
<dbReference type="InterPro" id="IPR033922">
    <property type="entry name" value="NAD_bind_Glu_DH"/>
</dbReference>
<evidence type="ECO:0000313" key="10">
    <source>
        <dbReference type="Proteomes" id="UP000710385"/>
    </source>
</evidence>
<dbReference type="GO" id="GO:0000166">
    <property type="term" value="F:nucleotide binding"/>
    <property type="evidence" value="ECO:0007669"/>
    <property type="project" value="UniProtKB-KW"/>
</dbReference>
<sequence>MMSSYLENVLASLREAAFAVQLDADTLAILSTPHREIHARLFVRMDDGALREIPAYRVQWNNARGPYKGGIRFHERVDLDEVRALACAMMIKCALAGIPFGGGKGGAAIDGKALSSTEKEALTRAFVRAFADVIGPSKDVPAPDVNTDAAVMDWFADEYARIAGQNAPAVVTGKSLAAGGSQGRSTATGTGVFLVFDALRPLLGLDNETITVAVQGFGNAGQEVALQFFRHGYRVIAVSDSHGAMHEEQGIDVPSLIAHKNVSGSVKGFSGARPFDPAGIFALPCGVLVPAALENQITEENAQAVQAKVVLEAANGPTTREADVLLRKAGIHVIPDVLANAGGVVVSFFEWLQNMEGERWSEERVHERLEATMRSAATDLFTFASSRNLPFRIAAYALALERVAAAEQERRSRATS</sequence>
<dbReference type="PIRSF" id="PIRSF000185">
    <property type="entry name" value="Glu_DH"/>
    <property type="match status" value="1"/>
</dbReference>
<feature type="domain" description="Glutamate/phenylalanine/leucine/valine/L-tryptophan dehydrogenase C-terminal" evidence="8">
    <location>
        <begin position="181"/>
        <end position="411"/>
    </location>
</feature>
<dbReference type="InterPro" id="IPR006095">
    <property type="entry name" value="Glu/Leu/Phe/Val/Trp_DH"/>
</dbReference>
<evidence type="ECO:0000313" key="9">
    <source>
        <dbReference type="EMBL" id="MBE7525135.1"/>
    </source>
</evidence>
<dbReference type="PANTHER" id="PTHR11606:SF13">
    <property type="entry name" value="GLUTAMATE DEHYDROGENASE 1, MITOCHONDRIAL"/>
    <property type="match status" value="1"/>
</dbReference>
<dbReference type="GO" id="GO:0006538">
    <property type="term" value="P:L-glutamate catabolic process"/>
    <property type="evidence" value="ECO:0007669"/>
    <property type="project" value="TreeGrafter"/>
</dbReference>
<dbReference type="Pfam" id="PF00208">
    <property type="entry name" value="ELFV_dehydrog"/>
    <property type="match status" value="1"/>
</dbReference>
<dbReference type="CDD" id="cd01076">
    <property type="entry name" value="NAD_bind_1_Glu_DH"/>
    <property type="match status" value="1"/>
</dbReference>
<dbReference type="PRINTS" id="PR00082">
    <property type="entry name" value="GLFDHDRGNASE"/>
</dbReference>
<accession>A0A928TUI9</accession>
<dbReference type="Gene3D" id="3.40.50.10860">
    <property type="entry name" value="Leucine Dehydrogenase, chain A, domain 1"/>
    <property type="match status" value="1"/>
</dbReference>
<evidence type="ECO:0000256" key="3">
    <source>
        <dbReference type="PIRNR" id="PIRNR000185"/>
    </source>
</evidence>
<keyword evidence="2 3" id="KW-0560">Oxidoreductase</keyword>
<evidence type="ECO:0000256" key="4">
    <source>
        <dbReference type="PIRSR" id="PIRSR000185-1"/>
    </source>
</evidence>
<feature type="binding site" evidence="5">
    <location>
        <position position="347"/>
    </location>
    <ligand>
        <name>substrate</name>
    </ligand>
</feature>